<feature type="region of interest" description="Disordered" evidence="3">
    <location>
        <begin position="80"/>
        <end position="99"/>
    </location>
</feature>
<dbReference type="InterPro" id="IPR008978">
    <property type="entry name" value="HSP20-like_chaperone"/>
</dbReference>
<dbReference type="PROSITE" id="PS01031">
    <property type="entry name" value="SHSP"/>
    <property type="match status" value="1"/>
</dbReference>
<proteinExistence type="inferred from homology"/>
<dbReference type="CDD" id="cd06464">
    <property type="entry name" value="ACD_sHsps-like"/>
    <property type="match status" value="1"/>
</dbReference>
<organism evidence="5 6">
    <name type="scientific">Richelia sinica FACHB-800</name>
    <dbReference type="NCBI Taxonomy" id="1357546"/>
    <lineage>
        <taxon>Bacteria</taxon>
        <taxon>Bacillati</taxon>
        <taxon>Cyanobacteriota</taxon>
        <taxon>Cyanophyceae</taxon>
        <taxon>Nostocales</taxon>
        <taxon>Nostocaceae</taxon>
        <taxon>Richelia</taxon>
    </lineage>
</organism>
<accession>A0A975Y494</accession>
<name>A0A975Y494_9NOST</name>
<keyword evidence="6" id="KW-1185">Reference proteome</keyword>
<dbReference type="Gene3D" id="2.60.40.790">
    <property type="match status" value="1"/>
</dbReference>
<dbReference type="KEGG" id="rsin:B6N60_01637"/>
<keyword evidence="5" id="KW-0346">Stress response</keyword>
<evidence type="ECO:0000256" key="2">
    <source>
        <dbReference type="RuleBase" id="RU003616"/>
    </source>
</evidence>
<dbReference type="Proteomes" id="UP000683511">
    <property type="component" value="Chromosome"/>
</dbReference>
<dbReference type="InterPro" id="IPR002068">
    <property type="entry name" value="A-crystallin/Hsp20_dom"/>
</dbReference>
<evidence type="ECO:0000259" key="4">
    <source>
        <dbReference type="PROSITE" id="PS01031"/>
    </source>
</evidence>
<evidence type="ECO:0000313" key="5">
    <source>
        <dbReference type="EMBL" id="QXE22950.1"/>
    </source>
</evidence>
<dbReference type="InterPro" id="IPR031107">
    <property type="entry name" value="Small_HSP"/>
</dbReference>
<gene>
    <name evidence="5" type="ORF">B6N60_01637</name>
</gene>
<evidence type="ECO:0000256" key="3">
    <source>
        <dbReference type="SAM" id="MobiDB-lite"/>
    </source>
</evidence>
<dbReference type="Pfam" id="PF00011">
    <property type="entry name" value="HSP20"/>
    <property type="match status" value="1"/>
</dbReference>
<dbReference type="PANTHER" id="PTHR11527">
    <property type="entry name" value="HEAT-SHOCK PROTEIN 20 FAMILY MEMBER"/>
    <property type="match status" value="1"/>
</dbReference>
<comment type="similarity">
    <text evidence="1 2">Belongs to the small heat shock protein (HSP20) family.</text>
</comment>
<dbReference type="SUPFAM" id="SSF49764">
    <property type="entry name" value="HSP20-like chaperones"/>
    <property type="match status" value="1"/>
</dbReference>
<sequence>MALIRWEPFRDIERLEPFAEMDNLQRQMNRLFGRLIPPNGDSEKFSFVPAAELAETDHELHLRLEIPGLEPKDINVEVTTDSVSISGERKSETKTEQDGYTRSEFRYGRFQRVIPLPVEVQNEQVQAEYKDGILTLTLPKAEAERRKAIKVNIG</sequence>
<dbReference type="EMBL" id="CP021056">
    <property type="protein sequence ID" value="QXE22950.1"/>
    <property type="molecule type" value="Genomic_DNA"/>
</dbReference>
<feature type="domain" description="SHSP" evidence="4">
    <location>
        <begin position="42"/>
        <end position="154"/>
    </location>
</feature>
<protein>
    <submittedName>
        <fullName evidence="5">Heat shock protein, class I</fullName>
    </submittedName>
</protein>
<evidence type="ECO:0000313" key="6">
    <source>
        <dbReference type="Proteomes" id="UP000683511"/>
    </source>
</evidence>
<evidence type="ECO:0000256" key="1">
    <source>
        <dbReference type="PROSITE-ProRule" id="PRU00285"/>
    </source>
</evidence>
<dbReference type="AlphaFoldDB" id="A0A975Y494"/>
<dbReference type="RefSeq" id="WP_190606986.1">
    <property type="nucleotide sequence ID" value="NZ_CP021056.1"/>
</dbReference>
<feature type="compositionally biased region" description="Basic and acidic residues" evidence="3">
    <location>
        <begin position="87"/>
        <end position="99"/>
    </location>
</feature>
<reference evidence="5" key="1">
    <citation type="submission" date="2017-04" db="EMBL/GenBank/DDBJ databases">
        <title>Genome deletions in a multicellular cyanobacterial endosymbiont for morphological adaptation in marine diatoms.</title>
        <authorList>
            <person name="Wang Y."/>
            <person name="Gao H."/>
            <person name="Li R."/>
            <person name="Xu X."/>
        </authorList>
    </citation>
    <scope>NUCLEOTIDE SEQUENCE</scope>
    <source>
        <strain evidence="5">FACHB 800</strain>
    </source>
</reference>